<reference evidence="1" key="1">
    <citation type="submission" date="2023-04" db="EMBL/GenBank/DDBJ databases">
        <title>Draft Genome sequencing of Naganishia species isolated from polar environments using Oxford Nanopore Technology.</title>
        <authorList>
            <person name="Leo P."/>
            <person name="Venkateswaran K."/>
        </authorList>
    </citation>
    <scope>NUCLEOTIDE SEQUENCE</scope>
    <source>
        <strain evidence="1">MNA-CCFEE 5425</strain>
    </source>
</reference>
<keyword evidence="2" id="KW-1185">Reference proteome</keyword>
<accession>A0ACC2WZ01</accession>
<sequence length="85" mass="9554">MVLPGIKISDLTDVTLNGNIPQTDPAGWRLVVGQDSHGQHKWVYLDEDDPRRSSWAQSTVDKYWLGLDIVREEKENVDHAAKSPG</sequence>
<evidence type="ECO:0000313" key="1">
    <source>
        <dbReference type="EMBL" id="KAJ9116370.1"/>
    </source>
</evidence>
<comment type="caution">
    <text evidence="1">The sequence shown here is derived from an EMBL/GenBank/DDBJ whole genome shotgun (WGS) entry which is preliminary data.</text>
</comment>
<protein>
    <submittedName>
        <fullName evidence="1">Uncharacterized protein</fullName>
    </submittedName>
</protein>
<gene>
    <name evidence="1" type="ORF">QFC22_004811</name>
</gene>
<dbReference type="Proteomes" id="UP001243375">
    <property type="component" value="Unassembled WGS sequence"/>
</dbReference>
<organism evidence="1 2">
    <name type="scientific">Naganishia vaughanmartiniae</name>
    <dbReference type="NCBI Taxonomy" id="1424756"/>
    <lineage>
        <taxon>Eukaryota</taxon>
        <taxon>Fungi</taxon>
        <taxon>Dikarya</taxon>
        <taxon>Basidiomycota</taxon>
        <taxon>Agaricomycotina</taxon>
        <taxon>Tremellomycetes</taxon>
        <taxon>Filobasidiales</taxon>
        <taxon>Filobasidiaceae</taxon>
        <taxon>Naganishia</taxon>
    </lineage>
</organism>
<proteinExistence type="predicted"/>
<evidence type="ECO:0000313" key="2">
    <source>
        <dbReference type="Proteomes" id="UP001243375"/>
    </source>
</evidence>
<name>A0ACC2WZ01_9TREE</name>
<dbReference type="EMBL" id="JASBWU010000014">
    <property type="protein sequence ID" value="KAJ9116370.1"/>
    <property type="molecule type" value="Genomic_DNA"/>
</dbReference>